<dbReference type="SUPFAM" id="SSF53335">
    <property type="entry name" value="S-adenosyl-L-methionine-dependent methyltransferases"/>
    <property type="match status" value="1"/>
</dbReference>
<gene>
    <name evidence="5" type="ORF">PFY00_16095</name>
</gene>
<dbReference type="RefSeq" id="WP_271433615.1">
    <property type="nucleotide sequence ID" value="NZ_JAQIOY010000008.1"/>
</dbReference>
<dbReference type="Proteomes" id="UP001210720">
    <property type="component" value="Unassembled WGS sequence"/>
</dbReference>
<keyword evidence="1 5" id="KW-0489">Methyltransferase</keyword>
<dbReference type="PANTHER" id="PTHR47816:SF4">
    <property type="entry name" value="RIBOSOMAL RNA SMALL SUBUNIT METHYLTRANSFERASE C"/>
    <property type="match status" value="1"/>
</dbReference>
<reference evidence="5 6" key="1">
    <citation type="submission" date="2023-01" db="EMBL/GenBank/DDBJ databases">
        <title>Thalassococcus onchidii sp. nov., isolated from a marine invertebrate from the South China Sea.</title>
        <authorList>
            <person name="Xu S."/>
            <person name="Liu Z."/>
            <person name="Xu Y."/>
        </authorList>
    </citation>
    <scope>NUCLEOTIDE SEQUENCE [LARGE SCALE GENOMIC DNA]</scope>
    <source>
        <strain evidence="5 6">KCTC 32084</strain>
    </source>
</reference>
<evidence type="ECO:0000256" key="3">
    <source>
        <dbReference type="ARBA" id="ARBA00022691"/>
    </source>
</evidence>
<dbReference type="InterPro" id="IPR007848">
    <property type="entry name" value="Small_mtfrase_dom"/>
</dbReference>
<comment type="caution">
    <text evidence="5">The sequence shown here is derived from an EMBL/GenBank/DDBJ whole genome shotgun (WGS) entry which is preliminary data.</text>
</comment>
<accession>A0ABT4XWB1</accession>
<keyword evidence="6" id="KW-1185">Reference proteome</keyword>
<evidence type="ECO:0000256" key="2">
    <source>
        <dbReference type="ARBA" id="ARBA00022679"/>
    </source>
</evidence>
<sequence>MSSDRLLFALETGGLALPQSGTLALWRASGDMALSGLDAARCEVIHSFAPDYDSWARRGMAVSVAPKGPYAASIVFLPRARDLAETMIAEAEAATPDGLIVINGAKTDGIESIAKALKKRVTLDGVVSKAHGKCLWFRAQGAFSDWVRPVMSANTQGDMTAPGIFSADAADPASVALAAALPETLKGQVADLGAGWGWLSREILSKEGVTALHLVEAEAHALDCARQNVTDPRAQFHWADATTWKSPSKPLDGVVMNPPFHQGRKADPRIGQAFVTAAARLLAPNGQLWMVANRHLPYETTLAANFRDVAEIAGNNRFKILHAARPSRPKR</sequence>
<protein>
    <submittedName>
        <fullName evidence="5">Methyltransferase</fullName>
    </submittedName>
</protein>
<proteinExistence type="predicted"/>
<feature type="domain" description="Methyltransferase small" evidence="4">
    <location>
        <begin position="160"/>
        <end position="321"/>
    </location>
</feature>
<dbReference type="PANTHER" id="PTHR47816">
    <property type="entry name" value="RIBOSOMAL RNA SMALL SUBUNIT METHYLTRANSFERASE C"/>
    <property type="match status" value="1"/>
</dbReference>
<dbReference type="InterPro" id="IPR046977">
    <property type="entry name" value="RsmC/RlmG"/>
</dbReference>
<dbReference type="GO" id="GO:0008168">
    <property type="term" value="F:methyltransferase activity"/>
    <property type="evidence" value="ECO:0007669"/>
    <property type="project" value="UniProtKB-KW"/>
</dbReference>
<dbReference type="Pfam" id="PF05175">
    <property type="entry name" value="MTS"/>
    <property type="match status" value="1"/>
</dbReference>
<keyword evidence="2" id="KW-0808">Transferase</keyword>
<dbReference type="InterPro" id="IPR029063">
    <property type="entry name" value="SAM-dependent_MTases_sf"/>
</dbReference>
<dbReference type="GO" id="GO:0032259">
    <property type="term" value="P:methylation"/>
    <property type="evidence" value="ECO:0007669"/>
    <property type="project" value="UniProtKB-KW"/>
</dbReference>
<evidence type="ECO:0000313" key="5">
    <source>
        <dbReference type="EMBL" id="MDA7426259.1"/>
    </source>
</evidence>
<keyword evidence="3" id="KW-0949">S-adenosyl-L-methionine</keyword>
<organism evidence="5 6">
    <name type="scientific">Thalassococcus lentus</name>
    <dbReference type="NCBI Taxonomy" id="1210524"/>
    <lineage>
        <taxon>Bacteria</taxon>
        <taxon>Pseudomonadati</taxon>
        <taxon>Pseudomonadota</taxon>
        <taxon>Alphaproteobacteria</taxon>
        <taxon>Rhodobacterales</taxon>
        <taxon>Roseobacteraceae</taxon>
        <taxon>Thalassococcus</taxon>
    </lineage>
</organism>
<dbReference type="Gene3D" id="3.40.50.150">
    <property type="entry name" value="Vaccinia Virus protein VP39"/>
    <property type="match status" value="2"/>
</dbReference>
<evidence type="ECO:0000256" key="1">
    <source>
        <dbReference type="ARBA" id="ARBA00022603"/>
    </source>
</evidence>
<dbReference type="CDD" id="cd02440">
    <property type="entry name" value="AdoMet_MTases"/>
    <property type="match status" value="1"/>
</dbReference>
<name>A0ABT4XWB1_9RHOB</name>
<evidence type="ECO:0000313" key="6">
    <source>
        <dbReference type="Proteomes" id="UP001210720"/>
    </source>
</evidence>
<dbReference type="EMBL" id="JAQIOY010000008">
    <property type="protein sequence ID" value="MDA7426259.1"/>
    <property type="molecule type" value="Genomic_DNA"/>
</dbReference>
<evidence type="ECO:0000259" key="4">
    <source>
        <dbReference type="Pfam" id="PF05175"/>
    </source>
</evidence>